<dbReference type="GO" id="GO:0030288">
    <property type="term" value="C:outer membrane-bounded periplasmic space"/>
    <property type="evidence" value="ECO:0007669"/>
    <property type="project" value="InterPro"/>
</dbReference>
<protein>
    <submittedName>
        <fullName evidence="5">C4-dicarboxylate ABC transporter</fullName>
    </submittedName>
</protein>
<dbReference type="PANTHER" id="PTHR33376:SF7">
    <property type="entry name" value="C4-DICARBOXYLATE-BINDING PROTEIN DCTB"/>
    <property type="match status" value="1"/>
</dbReference>
<dbReference type="EMBL" id="CP010552">
    <property type="protein sequence ID" value="ALE52782.1"/>
    <property type="molecule type" value="Genomic_DNA"/>
</dbReference>
<keyword evidence="6" id="KW-1185">Reference proteome</keyword>
<dbReference type="InterPro" id="IPR004682">
    <property type="entry name" value="TRAP_DctP"/>
</dbReference>
<dbReference type="NCBIfam" id="NF037995">
    <property type="entry name" value="TRAP_S1"/>
    <property type="match status" value="1"/>
</dbReference>
<dbReference type="PATRIC" id="fig|1705394.5.peg.1186"/>
<proteinExistence type="inferred from homology"/>
<dbReference type="PANTHER" id="PTHR33376">
    <property type="match status" value="1"/>
</dbReference>
<gene>
    <name evidence="5" type="ORF">SP60_05935</name>
</gene>
<organism evidence="5 6">
    <name type="scientific">Candidatus Thioglobus autotrophicus</name>
    <dbReference type="NCBI Taxonomy" id="1705394"/>
    <lineage>
        <taxon>Bacteria</taxon>
        <taxon>Pseudomonadati</taxon>
        <taxon>Pseudomonadota</taxon>
        <taxon>Gammaproteobacteria</taxon>
        <taxon>Candidatus Pseudothioglobaceae</taxon>
        <taxon>Candidatus Thioglobus</taxon>
    </lineage>
</organism>
<keyword evidence="3 4" id="KW-0732">Signal</keyword>
<dbReference type="Proteomes" id="UP000058020">
    <property type="component" value="Chromosome"/>
</dbReference>
<reference evidence="5 6" key="1">
    <citation type="journal article" date="2015" name="Genome Announc.">
        <title>Genome Sequence of 'Candidatus Thioglobus autotrophica' Strain EF1, a Chemoautotroph from the SUP05 Clade of Marine Gammaproteobacteria.</title>
        <authorList>
            <person name="Shah V."/>
            <person name="Morris R.M."/>
        </authorList>
    </citation>
    <scope>NUCLEOTIDE SEQUENCE [LARGE SCALE GENOMIC DNA]</scope>
    <source>
        <strain evidence="5 6">EF1</strain>
    </source>
</reference>
<dbReference type="GO" id="GO:0015740">
    <property type="term" value="P:C4-dicarboxylate transport"/>
    <property type="evidence" value="ECO:0007669"/>
    <property type="project" value="TreeGrafter"/>
</dbReference>
<evidence type="ECO:0000313" key="6">
    <source>
        <dbReference type="Proteomes" id="UP000058020"/>
    </source>
</evidence>
<dbReference type="CDD" id="cd13674">
    <property type="entry name" value="PBP2_TRAP_SBP_like_1"/>
    <property type="match status" value="1"/>
</dbReference>
<dbReference type="InterPro" id="IPR018389">
    <property type="entry name" value="DctP_fam"/>
</dbReference>
<dbReference type="NCBIfam" id="TIGR00787">
    <property type="entry name" value="dctP"/>
    <property type="match status" value="1"/>
</dbReference>
<dbReference type="InterPro" id="IPR038404">
    <property type="entry name" value="TRAP_DctP_sf"/>
</dbReference>
<dbReference type="RefSeq" id="WP_053951752.1">
    <property type="nucleotide sequence ID" value="NZ_CP010552.1"/>
</dbReference>
<evidence type="ECO:0000256" key="1">
    <source>
        <dbReference type="ARBA" id="ARBA00009023"/>
    </source>
</evidence>
<name>A0A0M4NU59_9GAMM</name>
<dbReference type="GO" id="GO:0055085">
    <property type="term" value="P:transmembrane transport"/>
    <property type="evidence" value="ECO:0007669"/>
    <property type="project" value="InterPro"/>
</dbReference>
<dbReference type="KEGG" id="tho:SP60_05935"/>
<dbReference type="PIRSF" id="PIRSF006470">
    <property type="entry name" value="DctB"/>
    <property type="match status" value="1"/>
</dbReference>
<sequence>MKKDIKLIAATVVAMGLLASPIASAKEIVIKFSHVTTEATPKGKGAMLFKKLVDERLGGKVRVEVFPSSQLYTDKAVLKALLLNDVQLAAPSLSKFSKYTKQWALFDLPFLFKNPQALNCFTDSAKGQALLGAAERKGIKGLGYWLNGMKQISANHALINPEDAKGLKFRIMSSDVLKAQFEAVNANPQKMAFSEVYNALATGVIDGQENTWSNIRSKKFFEVQKDTTISNHGVLEYALVTNKRFWNNLPTDIRMQLDQIVKEVTVQVTQFALDAAVKDMQTVADSGKTNIHTLTDSQKEQWVSAMKPVWAQFEDQVGKDNIAAVQQCNAKN</sequence>
<feature type="chain" id="PRO_5005799154" evidence="4">
    <location>
        <begin position="26"/>
        <end position="332"/>
    </location>
</feature>
<feature type="signal peptide" evidence="4">
    <location>
        <begin position="1"/>
        <end position="25"/>
    </location>
</feature>
<evidence type="ECO:0000256" key="3">
    <source>
        <dbReference type="ARBA" id="ARBA00022729"/>
    </source>
</evidence>
<dbReference type="Pfam" id="PF03480">
    <property type="entry name" value="DctP"/>
    <property type="match status" value="1"/>
</dbReference>
<dbReference type="Gene3D" id="3.40.190.170">
    <property type="entry name" value="Bacterial extracellular solute-binding protein, family 7"/>
    <property type="match status" value="1"/>
</dbReference>
<comment type="similarity">
    <text evidence="1">Belongs to the bacterial solute-binding protein 7 family.</text>
</comment>
<dbReference type="STRING" id="1705394.SP60_05935"/>
<dbReference type="AlphaFoldDB" id="A0A0M4NU59"/>
<evidence type="ECO:0000313" key="5">
    <source>
        <dbReference type="EMBL" id="ALE52782.1"/>
    </source>
</evidence>
<keyword evidence="2" id="KW-0813">Transport</keyword>
<evidence type="ECO:0000256" key="4">
    <source>
        <dbReference type="SAM" id="SignalP"/>
    </source>
</evidence>
<dbReference type="OrthoDB" id="9771186at2"/>
<evidence type="ECO:0000256" key="2">
    <source>
        <dbReference type="ARBA" id="ARBA00022448"/>
    </source>
</evidence>
<accession>A0A0M4NU59</accession>